<feature type="region of interest" description="Disordered" evidence="1">
    <location>
        <begin position="436"/>
        <end position="487"/>
    </location>
</feature>
<accession>A0A7G2C6D1</accession>
<gene>
    <name evidence="2" type="ORF">ADEAN_000180200</name>
</gene>
<evidence type="ECO:0000256" key="1">
    <source>
        <dbReference type="SAM" id="MobiDB-lite"/>
    </source>
</evidence>
<feature type="compositionally biased region" description="Basic residues" evidence="1">
    <location>
        <begin position="457"/>
        <end position="466"/>
    </location>
</feature>
<feature type="compositionally biased region" description="Basic and acidic residues" evidence="1">
    <location>
        <begin position="467"/>
        <end position="487"/>
    </location>
</feature>
<organism evidence="2 3">
    <name type="scientific">Angomonas deanei</name>
    <dbReference type="NCBI Taxonomy" id="59799"/>
    <lineage>
        <taxon>Eukaryota</taxon>
        <taxon>Discoba</taxon>
        <taxon>Euglenozoa</taxon>
        <taxon>Kinetoplastea</taxon>
        <taxon>Metakinetoplastina</taxon>
        <taxon>Trypanosomatida</taxon>
        <taxon>Trypanosomatidae</taxon>
        <taxon>Strigomonadinae</taxon>
        <taxon>Angomonas</taxon>
    </lineage>
</organism>
<dbReference type="EMBL" id="LR877147">
    <property type="protein sequence ID" value="CAD2214357.1"/>
    <property type="molecule type" value="Genomic_DNA"/>
</dbReference>
<protein>
    <submittedName>
        <fullName evidence="2">Uncharacterized protein</fullName>
    </submittedName>
</protein>
<reference evidence="2 3" key="1">
    <citation type="submission" date="2020-08" db="EMBL/GenBank/DDBJ databases">
        <authorList>
            <person name="Newling K."/>
            <person name="Davey J."/>
            <person name="Forrester S."/>
        </authorList>
    </citation>
    <scope>NUCLEOTIDE SEQUENCE [LARGE SCALE GENOMIC DNA]</scope>
    <source>
        <strain evidence="3">Crithidia deanei Carvalho (ATCC PRA-265)</strain>
    </source>
</reference>
<dbReference type="VEuPathDB" id="TriTrypDB:ADEAN_000180200"/>
<dbReference type="Proteomes" id="UP000515908">
    <property type="component" value="Chromosome 03"/>
</dbReference>
<evidence type="ECO:0000313" key="3">
    <source>
        <dbReference type="Proteomes" id="UP000515908"/>
    </source>
</evidence>
<name>A0A7G2C6D1_9TRYP</name>
<dbReference type="AlphaFoldDB" id="A0A7G2C6D1"/>
<sequence>MEVIEYSNASHQYIQNRYTRCKYLQEKVEEILASRRSDKDEPLVINVAVKVPSLHDSYNFVKRKETEPKTTTTEKNSDAAMKAARAKIKRRLKQAALHCTHQTRKRLYRTFQEVQQLKLHMDDHAATCRVIISAVLTPRSFEELNLWESWHHDPLHHRNSPLKYANCIVFQFFPLHQYFRKDYFLFKHYEKHFVNKTKSDVRMGKGKKSTKKKYIVKNYFYKLENFLLPHQSLFLEVSFLLDINTTTNPDVDFHKKLFIRDIFRTYFHLPLDRSAFLTFYNATLRDIHPHNTGENKNSMFAYILNIKETLQTDFLGLLEGLVSANKGETRYKKGSASQRKSTMPLVLSYHSCLSADPAQEATSSFCLRKSAKDVYSFFEFFLFPHKVNENFSLLKRANAFLQNNIFKRLEKLSYLGVLDPLFDSNHKTVVVRSTPIEKTTKRTQMHLGDGVEETKQKQKAKPRQKRERFADKREKDATIQKKGESGD</sequence>
<proteinExistence type="predicted"/>
<evidence type="ECO:0000313" key="2">
    <source>
        <dbReference type="EMBL" id="CAD2214357.1"/>
    </source>
</evidence>
<keyword evidence="3" id="KW-1185">Reference proteome</keyword>